<dbReference type="RefSeq" id="WP_027585837.1">
    <property type="nucleotide sequence ID" value="NZ_BLAX01000001.1"/>
</dbReference>
<proteinExistence type="predicted"/>
<organism evidence="2 3">
    <name type="scientific">Prolixibacter bellariivorans</name>
    <dbReference type="NCBI Taxonomy" id="314319"/>
    <lineage>
        <taxon>Bacteria</taxon>
        <taxon>Pseudomonadati</taxon>
        <taxon>Bacteroidota</taxon>
        <taxon>Bacteroidia</taxon>
        <taxon>Marinilabiliales</taxon>
        <taxon>Prolixibacteraceae</taxon>
        <taxon>Prolixibacter</taxon>
    </lineage>
</organism>
<comment type="caution">
    <text evidence="2">The sequence shown here is derived from an EMBL/GenBank/DDBJ whole genome shotgun (WGS) entry which is preliminary data.</text>
</comment>
<gene>
    <name evidence="2" type="ORF">PbJCM13498_12160</name>
</gene>
<dbReference type="Proteomes" id="UP000391834">
    <property type="component" value="Unassembled WGS sequence"/>
</dbReference>
<accession>A0A5M4AXI9</accession>
<feature type="signal peptide" evidence="1">
    <location>
        <begin position="1"/>
        <end position="20"/>
    </location>
</feature>
<evidence type="ECO:0000313" key="2">
    <source>
        <dbReference type="EMBL" id="GET32353.1"/>
    </source>
</evidence>
<sequence>MRKFSAAIFLLLLIPVTLPAQEQKSVLGIRKASRIVHSEKKHRKFKSVDELPLTYRKAARIALSYYPELKNTRIIFREKNIKTTMATRPRMDFLFHHKGKRAYRIFLDTRVKHEDGLLPSEVPFHALVGLFGHELAHVIDYKHKSAIGIVTTGIRYLGHHYREELENATDRETISRGLGWQLYDWSEFVLEAPDVSEKYREYKETYYYDPAQLKKIIRHQ</sequence>
<evidence type="ECO:0000313" key="3">
    <source>
        <dbReference type="Proteomes" id="UP000391834"/>
    </source>
</evidence>
<keyword evidence="1" id="KW-0732">Signal</keyword>
<feature type="chain" id="PRO_5024380779" evidence="1">
    <location>
        <begin position="21"/>
        <end position="220"/>
    </location>
</feature>
<evidence type="ECO:0000256" key="1">
    <source>
        <dbReference type="SAM" id="SignalP"/>
    </source>
</evidence>
<keyword evidence="3" id="KW-1185">Reference proteome</keyword>
<protein>
    <submittedName>
        <fullName evidence="2">Uncharacterized protein</fullName>
    </submittedName>
</protein>
<reference evidence="2 3" key="1">
    <citation type="submission" date="2019-10" db="EMBL/GenBank/DDBJ databases">
        <title>Prolixibacter strains distinguished by the presence of nitrate reductase genes were adept at nitrate-dependent anaerobic corrosion of metallic iron and carbon steel.</title>
        <authorList>
            <person name="Iino T."/>
            <person name="Shono N."/>
            <person name="Ito K."/>
            <person name="Nakamura R."/>
            <person name="Sueoka K."/>
            <person name="Harayama S."/>
            <person name="Ohkuma M."/>
        </authorList>
    </citation>
    <scope>NUCLEOTIDE SEQUENCE [LARGE SCALE GENOMIC DNA]</scope>
    <source>
        <strain evidence="2 3">JCM 13498</strain>
    </source>
</reference>
<dbReference type="OrthoDB" id="1098088at2"/>
<dbReference type="EMBL" id="BLAX01000001">
    <property type="protein sequence ID" value="GET32353.1"/>
    <property type="molecule type" value="Genomic_DNA"/>
</dbReference>
<dbReference type="AlphaFoldDB" id="A0A5M4AXI9"/>
<name>A0A5M4AXI9_9BACT</name>